<dbReference type="Proteomes" id="UP001321473">
    <property type="component" value="Unassembled WGS sequence"/>
</dbReference>
<dbReference type="CDD" id="cd00033">
    <property type="entry name" value="CCP"/>
    <property type="match status" value="3"/>
</dbReference>
<feature type="domain" description="Sushi" evidence="7">
    <location>
        <begin position="10"/>
        <end position="74"/>
    </location>
</feature>
<dbReference type="SMART" id="SM00032">
    <property type="entry name" value="CCP"/>
    <property type="match status" value="3"/>
</dbReference>
<sequence length="254" mass="26485">MNSFSVPAHILCAGLPSEHARAVKRVKSNVCVQPLLKDAEVQYRCNPGYRLIGDSVRVCLGDGTWSGPEPTCQGSGPPPAVCPSPGSIANGAVDVPAGALVVNTKVQYRCNQGYTLVGNSERTCQSDGTWSGAEPMCQGASPPASCTRPGSIANGAVDVPAGALVVNTKVQYRCNQGYTLVGNSERTCQSDGTWSGAEPMCQATAPPPQPPAPPPQPPQPQPGPQPPGPMPGMYGPKDIDESGYGERPRYEWTA</sequence>
<evidence type="ECO:0000256" key="4">
    <source>
        <dbReference type="ARBA" id="ARBA00023180"/>
    </source>
</evidence>
<dbReference type="InterPro" id="IPR035976">
    <property type="entry name" value="Sushi/SCR/CCP_sf"/>
</dbReference>
<evidence type="ECO:0000256" key="3">
    <source>
        <dbReference type="ARBA" id="ARBA00023157"/>
    </source>
</evidence>
<feature type="domain" description="Sushi" evidence="7">
    <location>
        <begin position="144"/>
        <end position="203"/>
    </location>
</feature>
<accession>A0AAQ4D1X2</accession>
<comment type="caution">
    <text evidence="8">The sequence shown here is derived from an EMBL/GenBank/DDBJ whole genome shotgun (WGS) entry which is preliminary data.</text>
</comment>
<feature type="disulfide bond" evidence="5">
    <location>
        <begin position="110"/>
        <end position="137"/>
    </location>
</feature>
<evidence type="ECO:0000259" key="7">
    <source>
        <dbReference type="PROSITE" id="PS50923"/>
    </source>
</evidence>
<evidence type="ECO:0000256" key="6">
    <source>
        <dbReference type="SAM" id="MobiDB-lite"/>
    </source>
</evidence>
<dbReference type="SUPFAM" id="SSF57535">
    <property type="entry name" value="Complement control module/SCR domain"/>
    <property type="match status" value="3"/>
</dbReference>
<keyword evidence="9" id="KW-1185">Reference proteome</keyword>
<feature type="region of interest" description="Disordered" evidence="6">
    <location>
        <begin position="185"/>
        <end position="254"/>
    </location>
</feature>
<organism evidence="8 9">
    <name type="scientific">Amblyomma americanum</name>
    <name type="common">Lone star tick</name>
    <dbReference type="NCBI Taxonomy" id="6943"/>
    <lineage>
        <taxon>Eukaryota</taxon>
        <taxon>Metazoa</taxon>
        <taxon>Ecdysozoa</taxon>
        <taxon>Arthropoda</taxon>
        <taxon>Chelicerata</taxon>
        <taxon>Arachnida</taxon>
        <taxon>Acari</taxon>
        <taxon>Parasitiformes</taxon>
        <taxon>Ixodida</taxon>
        <taxon>Ixodoidea</taxon>
        <taxon>Ixodidae</taxon>
        <taxon>Amblyomminae</taxon>
        <taxon>Amblyomma</taxon>
    </lineage>
</organism>
<evidence type="ECO:0000256" key="1">
    <source>
        <dbReference type="ARBA" id="ARBA00022659"/>
    </source>
</evidence>
<dbReference type="InterPro" id="IPR050350">
    <property type="entry name" value="Compl-Cell_Adhes-Reg"/>
</dbReference>
<feature type="compositionally biased region" description="Pro residues" evidence="6">
    <location>
        <begin position="205"/>
        <end position="230"/>
    </location>
</feature>
<dbReference type="PANTHER" id="PTHR19325">
    <property type="entry name" value="COMPLEMENT COMPONENT-RELATED SUSHI DOMAIN-CONTAINING"/>
    <property type="match status" value="1"/>
</dbReference>
<dbReference type="InterPro" id="IPR000436">
    <property type="entry name" value="Sushi_SCR_CCP_dom"/>
</dbReference>
<feature type="compositionally biased region" description="Basic and acidic residues" evidence="6">
    <location>
        <begin position="237"/>
        <end position="254"/>
    </location>
</feature>
<evidence type="ECO:0000313" key="9">
    <source>
        <dbReference type="Proteomes" id="UP001321473"/>
    </source>
</evidence>
<dbReference type="Gene3D" id="2.10.70.10">
    <property type="entry name" value="Complement Module, domain 1"/>
    <property type="match status" value="3"/>
</dbReference>
<feature type="domain" description="Sushi" evidence="7">
    <location>
        <begin position="80"/>
        <end position="139"/>
    </location>
</feature>
<protein>
    <recommendedName>
        <fullName evidence="7">Sushi domain-containing protein</fullName>
    </recommendedName>
</protein>
<feature type="disulfide bond" evidence="5">
    <location>
        <begin position="174"/>
        <end position="201"/>
    </location>
</feature>
<dbReference type="PROSITE" id="PS50923">
    <property type="entry name" value="SUSHI"/>
    <property type="match status" value="3"/>
</dbReference>
<reference evidence="8 9" key="1">
    <citation type="journal article" date="2023" name="Arcadia Sci">
        <title>De novo assembly of a long-read Amblyomma americanum tick genome.</title>
        <authorList>
            <person name="Chou S."/>
            <person name="Poskanzer K.E."/>
            <person name="Rollins M."/>
            <person name="Thuy-Boun P.S."/>
        </authorList>
    </citation>
    <scope>NUCLEOTIDE SEQUENCE [LARGE SCALE GENOMIC DNA]</scope>
    <source>
        <strain evidence="8">F_SG_1</strain>
        <tissue evidence="8">Salivary glands</tissue>
    </source>
</reference>
<keyword evidence="1 5" id="KW-0768">Sushi</keyword>
<evidence type="ECO:0000256" key="5">
    <source>
        <dbReference type="PROSITE-ProRule" id="PRU00302"/>
    </source>
</evidence>
<name>A0AAQ4D1X2_AMBAM</name>
<dbReference type="AlphaFoldDB" id="A0AAQ4D1X2"/>
<evidence type="ECO:0000313" key="8">
    <source>
        <dbReference type="EMBL" id="KAK8756462.1"/>
    </source>
</evidence>
<comment type="caution">
    <text evidence="5">Lacks conserved residue(s) required for the propagation of feature annotation.</text>
</comment>
<proteinExistence type="predicted"/>
<feature type="disulfide bond" evidence="5">
    <location>
        <begin position="45"/>
        <end position="72"/>
    </location>
</feature>
<keyword evidence="2" id="KW-0677">Repeat</keyword>
<keyword evidence="4" id="KW-0325">Glycoprotein</keyword>
<evidence type="ECO:0000256" key="2">
    <source>
        <dbReference type="ARBA" id="ARBA00022737"/>
    </source>
</evidence>
<dbReference type="EMBL" id="JARKHS020036224">
    <property type="protein sequence ID" value="KAK8756462.1"/>
    <property type="molecule type" value="Genomic_DNA"/>
</dbReference>
<gene>
    <name evidence="8" type="ORF">V5799_000832</name>
</gene>
<keyword evidence="3 5" id="KW-1015">Disulfide bond</keyword>
<dbReference type="PANTHER" id="PTHR19325:SF573">
    <property type="entry name" value="MEMBRANE COFACTOR PROTEIN"/>
    <property type="match status" value="1"/>
</dbReference>
<dbReference type="Pfam" id="PF00084">
    <property type="entry name" value="Sushi"/>
    <property type="match status" value="3"/>
</dbReference>